<protein>
    <submittedName>
        <fullName evidence="3">AAA family ATPase</fullName>
    </submittedName>
</protein>
<proteinExistence type="predicted"/>
<dbReference type="PANTHER" id="PTHR43581">
    <property type="entry name" value="ATP/GTP PHOSPHATASE"/>
    <property type="match status" value="1"/>
</dbReference>
<dbReference type="InterPro" id="IPR051396">
    <property type="entry name" value="Bact_Antivir_Def_Nuclease"/>
</dbReference>
<dbReference type="Pfam" id="PF12476">
    <property type="entry name" value="DUF3696"/>
    <property type="match status" value="1"/>
</dbReference>
<gene>
    <name evidence="3" type="ORF">ACFQND_10545</name>
</gene>
<dbReference type="RefSeq" id="WP_371437282.1">
    <property type="nucleotide sequence ID" value="NZ_JBHSRS010000018.1"/>
</dbReference>
<evidence type="ECO:0000313" key="4">
    <source>
        <dbReference type="Proteomes" id="UP001596270"/>
    </source>
</evidence>
<evidence type="ECO:0000259" key="1">
    <source>
        <dbReference type="Pfam" id="PF12476"/>
    </source>
</evidence>
<feature type="domain" description="Endonuclease GajA/Old nuclease/RecF-like AAA" evidence="2">
    <location>
        <begin position="1"/>
        <end position="453"/>
    </location>
</feature>
<evidence type="ECO:0000259" key="2">
    <source>
        <dbReference type="Pfam" id="PF13175"/>
    </source>
</evidence>
<dbReference type="Pfam" id="PF13175">
    <property type="entry name" value="AAA_15"/>
    <property type="match status" value="1"/>
</dbReference>
<dbReference type="PANTHER" id="PTHR43581:SF2">
    <property type="entry name" value="EXCINUCLEASE ATPASE SUBUNIT"/>
    <property type="match status" value="1"/>
</dbReference>
<reference evidence="4" key="1">
    <citation type="journal article" date="2019" name="Int. J. Syst. Evol. Microbiol.">
        <title>The Global Catalogue of Microorganisms (GCM) 10K type strain sequencing project: providing services to taxonomists for standard genome sequencing and annotation.</title>
        <authorList>
            <consortium name="The Broad Institute Genomics Platform"/>
            <consortium name="The Broad Institute Genome Sequencing Center for Infectious Disease"/>
            <person name="Wu L."/>
            <person name="Ma J."/>
        </authorList>
    </citation>
    <scope>NUCLEOTIDE SEQUENCE [LARGE SCALE GENOMIC DNA]</scope>
    <source>
        <strain evidence="4">CCUG 39402</strain>
    </source>
</reference>
<sequence length="516" mass="58503">MIKTFALTNFKVFGSQQRFDLAPITLIYGPNSGGKSSIIQALLLLKQSVQAPINQGLRDRVLIPKGLYVDLGQSKSIHHKHLFENSISLEVGFKFSAQAASRIYRPILLENDEFYTSLRFEHREDSIRAKLPAVAEIRYKIISKLRTTLSMSLVKDIKPTRKITGDELDLEDANELRNTINFFKFHSLSDMRAFSSFLNELPPTRGEEIQRDYFELDDFPDKEKNRFQVGFRPSISGKTTYLPTTVRNLSQTDGRRTESHLGILDGPSQVLSQIAREFNLQFEAMSYLGPLRSRPRRLYELSQQYQGSIGSSGEYAVEALKTDMSMESSDDHSVIDFVNKWLETFEIPYTVAIDEIGNEVLGDLAMLKLCDKRTGLWVAATDVGFGIGQLLPVIIEGALAVRSNNANRREKAICIEQPEIHLHPRLQANVADFLIETARTSSCQWIIETHSEALMLRIQKRIREGTLAAESVSVVFVEPTGENGSRIINLRLDNNGNFIDEWPGGFFEENFSEMFF</sequence>
<dbReference type="InterPro" id="IPR027417">
    <property type="entry name" value="P-loop_NTPase"/>
</dbReference>
<organism evidence="3 4">
    <name type="scientific">Polaromonas aquatica</name>
    <dbReference type="NCBI Taxonomy" id="332657"/>
    <lineage>
        <taxon>Bacteria</taxon>
        <taxon>Pseudomonadati</taxon>
        <taxon>Pseudomonadota</taxon>
        <taxon>Betaproteobacteria</taxon>
        <taxon>Burkholderiales</taxon>
        <taxon>Comamonadaceae</taxon>
        <taxon>Polaromonas</taxon>
    </lineage>
</organism>
<keyword evidence="4" id="KW-1185">Reference proteome</keyword>
<dbReference type="InterPro" id="IPR041685">
    <property type="entry name" value="AAA_GajA/Old/RecF-like"/>
</dbReference>
<feature type="domain" description="DUF3696" evidence="1">
    <location>
        <begin position="468"/>
        <end position="514"/>
    </location>
</feature>
<dbReference type="Proteomes" id="UP001596270">
    <property type="component" value="Unassembled WGS sequence"/>
</dbReference>
<dbReference type="Gene3D" id="3.40.50.300">
    <property type="entry name" value="P-loop containing nucleotide triphosphate hydrolases"/>
    <property type="match status" value="1"/>
</dbReference>
<dbReference type="EMBL" id="JBHSRS010000018">
    <property type="protein sequence ID" value="MFC6281672.1"/>
    <property type="molecule type" value="Genomic_DNA"/>
</dbReference>
<name>A0ABW1TY18_9BURK</name>
<dbReference type="InterPro" id="IPR022532">
    <property type="entry name" value="DUF3696"/>
</dbReference>
<comment type="caution">
    <text evidence="3">The sequence shown here is derived from an EMBL/GenBank/DDBJ whole genome shotgun (WGS) entry which is preliminary data.</text>
</comment>
<evidence type="ECO:0000313" key="3">
    <source>
        <dbReference type="EMBL" id="MFC6281672.1"/>
    </source>
</evidence>
<accession>A0ABW1TY18</accession>
<dbReference type="SUPFAM" id="SSF52540">
    <property type="entry name" value="P-loop containing nucleoside triphosphate hydrolases"/>
    <property type="match status" value="1"/>
</dbReference>